<keyword evidence="5 7" id="KW-0975">Bacterial flagellum</keyword>
<keyword evidence="3 7" id="KW-0732">Signal</keyword>
<gene>
    <name evidence="7 9" type="primary">flgH</name>
    <name evidence="9" type="ORF">NK718_02250</name>
</gene>
<keyword evidence="9" id="KW-0966">Cell projection</keyword>
<feature type="signal peptide" evidence="8">
    <location>
        <begin position="1"/>
        <end position="19"/>
    </location>
</feature>
<sequence>MTTSLSRTALRLVCASALAGSLAACGAADRLSQVGKAPSLSAIEDPTASPGYKPVQMPMPTPEPVNYAPNSLWRQGSKAFFKDQRARQVGDLVTVRVKFTDKANFDNASKRSRQNSENFGAGSLFGYEAELGSVLPDNAKADALLAAKSDAASAGAGSIRRSEELATNVAAVVVQALPNGNLVVEGKQEIRVNFEVRELIVAGVIRPEDIEADNTIDSTKIAQARIAYGGRGQITDVQQPRYGQQVMDIVLPF</sequence>
<feature type="chain" id="PRO_5045484441" description="Flagellar L-ring protein" evidence="8">
    <location>
        <begin position="20"/>
        <end position="253"/>
    </location>
</feature>
<comment type="subcellular location">
    <subcellularLocation>
        <location evidence="7">Cell outer membrane</location>
        <topology evidence="7">Lipid-anchor</topology>
    </subcellularLocation>
    <subcellularLocation>
        <location evidence="7">Bacterial flagellum basal body</location>
    </subcellularLocation>
</comment>
<comment type="function">
    <text evidence="1 7">Assembles around the rod to form the L-ring and probably protects the motor/basal body from shearing forces during rotation.</text>
</comment>
<dbReference type="InterPro" id="IPR000527">
    <property type="entry name" value="Flag_Lring"/>
</dbReference>
<evidence type="ECO:0000256" key="8">
    <source>
        <dbReference type="SAM" id="SignalP"/>
    </source>
</evidence>
<evidence type="ECO:0000313" key="9">
    <source>
        <dbReference type="EMBL" id="MCP8937325.1"/>
    </source>
</evidence>
<keyword evidence="4 7" id="KW-0472">Membrane</keyword>
<dbReference type="PANTHER" id="PTHR34933">
    <property type="entry name" value="FLAGELLAR L-RING PROTEIN"/>
    <property type="match status" value="1"/>
</dbReference>
<organism evidence="9 10">
    <name type="scientific">Alsobacter ponti</name>
    <dbReference type="NCBI Taxonomy" id="2962936"/>
    <lineage>
        <taxon>Bacteria</taxon>
        <taxon>Pseudomonadati</taxon>
        <taxon>Pseudomonadota</taxon>
        <taxon>Alphaproteobacteria</taxon>
        <taxon>Hyphomicrobiales</taxon>
        <taxon>Alsobacteraceae</taxon>
        <taxon>Alsobacter</taxon>
    </lineage>
</organism>
<dbReference type="PROSITE" id="PS51257">
    <property type="entry name" value="PROKAR_LIPOPROTEIN"/>
    <property type="match status" value="1"/>
</dbReference>
<comment type="similarity">
    <text evidence="2 7">Belongs to the FlgH family.</text>
</comment>
<keyword evidence="6 7" id="KW-0998">Cell outer membrane</keyword>
<evidence type="ECO:0000256" key="7">
    <source>
        <dbReference type="HAMAP-Rule" id="MF_00415"/>
    </source>
</evidence>
<accession>A0ABT1L9A4</accession>
<evidence type="ECO:0000256" key="6">
    <source>
        <dbReference type="ARBA" id="ARBA00023237"/>
    </source>
</evidence>
<evidence type="ECO:0000256" key="5">
    <source>
        <dbReference type="ARBA" id="ARBA00023143"/>
    </source>
</evidence>
<proteinExistence type="inferred from homology"/>
<name>A0ABT1L9A4_9HYPH</name>
<dbReference type="Pfam" id="PF02107">
    <property type="entry name" value="FlgH"/>
    <property type="match status" value="1"/>
</dbReference>
<evidence type="ECO:0000256" key="3">
    <source>
        <dbReference type="ARBA" id="ARBA00022729"/>
    </source>
</evidence>
<dbReference type="PRINTS" id="PR01008">
    <property type="entry name" value="FLGLRINGFLGH"/>
</dbReference>
<evidence type="ECO:0000313" key="10">
    <source>
        <dbReference type="Proteomes" id="UP001205890"/>
    </source>
</evidence>
<keyword evidence="9" id="KW-0282">Flagellum</keyword>
<keyword evidence="9" id="KW-0969">Cilium</keyword>
<dbReference type="RefSeq" id="WP_254738176.1">
    <property type="nucleotide sequence ID" value="NZ_JANCLU010000001.1"/>
</dbReference>
<reference evidence="9 10" key="1">
    <citation type="submission" date="2022-07" db="EMBL/GenBank/DDBJ databases">
        <authorList>
            <person name="Li W.-J."/>
            <person name="Deng Q.-Q."/>
        </authorList>
    </citation>
    <scope>NUCLEOTIDE SEQUENCE [LARGE SCALE GENOMIC DNA]</scope>
    <source>
        <strain evidence="9 10">SYSU M60028</strain>
    </source>
</reference>
<comment type="caution">
    <text evidence="9">The sequence shown here is derived from an EMBL/GenBank/DDBJ whole genome shotgun (WGS) entry which is preliminary data.</text>
</comment>
<keyword evidence="10" id="KW-1185">Reference proteome</keyword>
<keyword evidence="7" id="KW-0449">Lipoprotein</keyword>
<dbReference type="Proteomes" id="UP001205890">
    <property type="component" value="Unassembled WGS sequence"/>
</dbReference>
<protein>
    <recommendedName>
        <fullName evidence="7">Flagellar L-ring protein</fullName>
    </recommendedName>
    <alternativeName>
        <fullName evidence="7">Basal body L-ring protein</fullName>
    </alternativeName>
</protein>
<evidence type="ECO:0000256" key="1">
    <source>
        <dbReference type="ARBA" id="ARBA00002591"/>
    </source>
</evidence>
<dbReference type="PANTHER" id="PTHR34933:SF1">
    <property type="entry name" value="FLAGELLAR L-RING PROTEIN"/>
    <property type="match status" value="1"/>
</dbReference>
<dbReference type="EMBL" id="JANCLU010000001">
    <property type="protein sequence ID" value="MCP8937325.1"/>
    <property type="molecule type" value="Genomic_DNA"/>
</dbReference>
<comment type="subunit">
    <text evidence="7">The basal body constitutes a major portion of the flagellar organelle and consists of four rings (L,P,S, and M) mounted on a central rod.</text>
</comment>
<dbReference type="HAMAP" id="MF_00415">
    <property type="entry name" value="FlgH"/>
    <property type="match status" value="1"/>
</dbReference>
<evidence type="ECO:0000256" key="2">
    <source>
        <dbReference type="ARBA" id="ARBA00006929"/>
    </source>
</evidence>
<evidence type="ECO:0000256" key="4">
    <source>
        <dbReference type="ARBA" id="ARBA00023136"/>
    </source>
</evidence>
<dbReference type="NCBIfam" id="NF001305">
    <property type="entry name" value="PRK00249.1-5"/>
    <property type="match status" value="1"/>
</dbReference>